<evidence type="ECO:0008006" key="4">
    <source>
        <dbReference type="Google" id="ProtNLM"/>
    </source>
</evidence>
<feature type="transmembrane region" description="Helical" evidence="1">
    <location>
        <begin position="46"/>
        <end position="63"/>
    </location>
</feature>
<dbReference type="RefSeq" id="WP_039326677.1">
    <property type="nucleotide sequence ID" value="NZ_JACKSA010000074.1"/>
</dbReference>
<keyword evidence="1" id="KW-0472">Membrane</keyword>
<organism evidence="2 3">
    <name type="scientific">Mycolicibacterium setense</name>
    <dbReference type="NCBI Taxonomy" id="431269"/>
    <lineage>
        <taxon>Bacteria</taxon>
        <taxon>Bacillati</taxon>
        <taxon>Actinomycetota</taxon>
        <taxon>Actinomycetes</taxon>
        <taxon>Mycobacteriales</taxon>
        <taxon>Mycobacteriaceae</taxon>
        <taxon>Mycolicibacterium</taxon>
    </lineage>
</organism>
<keyword evidence="1" id="KW-1133">Transmembrane helix</keyword>
<keyword evidence="3" id="KW-1185">Reference proteome</keyword>
<feature type="transmembrane region" description="Helical" evidence="1">
    <location>
        <begin position="69"/>
        <end position="87"/>
    </location>
</feature>
<dbReference type="Proteomes" id="UP000031004">
    <property type="component" value="Unassembled WGS sequence"/>
</dbReference>
<protein>
    <recommendedName>
        <fullName evidence="4">Transmembrane protein</fullName>
    </recommendedName>
</protein>
<name>A0ABR4YNN4_9MYCO</name>
<evidence type="ECO:0000313" key="3">
    <source>
        <dbReference type="Proteomes" id="UP000031004"/>
    </source>
</evidence>
<sequence>MEAANALLSKSNSFIAQLMSRGIRGELIRQPWFQKWRQTPQQADQFVYMTFAAGIVLTLLFGWMGAVGVILGLGVGIGLCYLYFALGTKKAHQFIAYGICGVGVVLSLISVLFTITTLIDLSSVRYATGGLMIRLVFSLGVTVIAGAILAYIGIQVHRGIQRMSSPPR</sequence>
<evidence type="ECO:0000313" key="2">
    <source>
        <dbReference type="EMBL" id="KHO20327.1"/>
    </source>
</evidence>
<accession>A0ABR4YNN4</accession>
<keyword evidence="1" id="KW-0812">Transmembrane</keyword>
<dbReference type="EMBL" id="JTLZ01000012">
    <property type="protein sequence ID" value="KHO20327.1"/>
    <property type="molecule type" value="Genomic_DNA"/>
</dbReference>
<reference evidence="2 3" key="1">
    <citation type="submission" date="2014-11" db="EMBL/GenBank/DDBJ databases">
        <title>Mycobacterium setense Manresensis Genome.</title>
        <authorList>
            <person name="Rech G."/>
            <person name="Sumoy L."/>
        </authorList>
    </citation>
    <scope>NUCLEOTIDE SEQUENCE [LARGE SCALE GENOMIC DNA]</scope>
    <source>
        <strain evidence="2 3">Manresensis</strain>
    </source>
</reference>
<proteinExistence type="predicted"/>
<comment type="caution">
    <text evidence="2">The sequence shown here is derived from an EMBL/GenBank/DDBJ whole genome shotgun (WGS) entry which is preliminary data.</text>
</comment>
<evidence type="ECO:0000256" key="1">
    <source>
        <dbReference type="SAM" id="Phobius"/>
    </source>
</evidence>
<feature type="transmembrane region" description="Helical" evidence="1">
    <location>
        <begin position="94"/>
        <end position="119"/>
    </location>
</feature>
<feature type="transmembrane region" description="Helical" evidence="1">
    <location>
        <begin position="131"/>
        <end position="154"/>
    </location>
</feature>
<gene>
    <name evidence="2" type="ORF">QQ44_27760</name>
</gene>